<dbReference type="InterPro" id="IPR036388">
    <property type="entry name" value="WH-like_DNA-bd_sf"/>
</dbReference>
<dbReference type="Pfam" id="PF01047">
    <property type="entry name" value="MarR"/>
    <property type="match status" value="1"/>
</dbReference>
<keyword evidence="6" id="KW-1185">Reference proteome</keyword>
<dbReference type="InterPro" id="IPR036390">
    <property type="entry name" value="WH_DNA-bd_sf"/>
</dbReference>
<evidence type="ECO:0000313" key="5">
    <source>
        <dbReference type="EMBL" id="EMS73781.1"/>
    </source>
</evidence>
<dbReference type="GO" id="GO:0003677">
    <property type="term" value="F:DNA binding"/>
    <property type="evidence" value="ECO:0007669"/>
    <property type="project" value="UniProtKB-KW"/>
</dbReference>
<evidence type="ECO:0000259" key="4">
    <source>
        <dbReference type="PROSITE" id="PS50995"/>
    </source>
</evidence>
<evidence type="ECO:0000256" key="2">
    <source>
        <dbReference type="ARBA" id="ARBA00023125"/>
    </source>
</evidence>
<dbReference type="Gene3D" id="1.10.10.10">
    <property type="entry name" value="Winged helix-like DNA-binding domain superfamily/Winged helix DNA-binding domain"/>
    <property type="match status" value="1"/>
</dbReference>
<comment type="caution">
    <text evidence="5">The sequence shown here is derived from an EMBL/GenBank/DDBJ whole genome shotgun (WGS) entry which is preliminary data.</text>
</comment>
<dbReference type="InterPro" id="IPR000835">
    <property type="entry name" value="HTH_MarR-typ"/>
</dbReference>
<organism evidence="5 6">
    <name type="scientific">Ruminiclostridium cellobioparum subsp. termitidis CT1112</name>
    <dbReference type="NCBI Taxonomy" id="1195236"/>
    <lineage>
        <taxon>Bacteria</taxon>
        <taxon>Bacillati</taxon>
        <taxon>Bacillota</taxon>
        <taxon>Clostridia</taxon>
        <taxon>Eubacteriales</taxon>
        <taxon>Oscillospiraceae</taxon>
        <taxon>Ruminiclostridium</taxon>
    </lineage>
</organism>
<dbReference type="SMART" id="SM00347">
    <property type="entry name" value="HTH_MARR"/>
    <property type="match status" value="1"/>
</dbReference>
<keyword evidence="2" id="KW-0238">DNA-binding</keyword>
<protein>
    <submittedName>
        <fullName evidence="5">Transcriptional regulator</fullName>
    </submittedName>
</protein>
<dbReference type="PANTHER" id="PTHR42756">
    <property type="entry name" value="TRANSCRIPTIONAL REGULATOR, MARR"/>
    <property type="match status" value="1"/>
</dbReference>
<feature type="domain" description="HTH marR-type" evidence="4">
    <location>
        <begin position="1"/>
        <end position="137"/>
    </location>
</feature>
<keyword evidence="1" id="KW-0805">Transcription regulation</keyword>
<dbReference type="Proteomes" id="UP000014155">
    <property type="component" value="Unassembled WGS sequence"/>
</dbReference>
<dbReference type="RefSeq" id="WP_004623572.1">
    <property type="nucleotide sequence ID" value="NZ_AORV01000015.1"/>
</dbReference>
<dbReference type="GO" id="GO:0003700">
    <property type="term" value="F:DNA-binding transcription factor activity"/>
    <property type="evidence" value="ECO:0007669"/>
    <property type="project" value="InterPro"/>
</dbReference>
<dbReference type="SUPFAM" id="SSF46785">
    <property type="entry name" value="Winged helix' DNA-binding domain"/>
    <property type="match status" value="1"/>
</dbReference>
<accession>S0FTX7</accession>
<proteinExistence type="predicted"/>
<dbReference type="AlphaFoldDB" id="S0FTX7"/>
<evidence type="ECO:0000313" key="6">
    <source>
        <dbReference type="Proteomes" id="UP000014155"/>
    </source>
</evidence>
<evidence type="ECO:0000256" key="3">
    <source>
        <dbReference type="ARBA" id="ARBA00023163"/>
    </source>
</evidence>
<keyword evidence="3" id="KW-0804">Transcription</keyword>
<dbReference type="PANTHER" id="PTHR42756:SF1">
    <property type="entry name" value="TRANSCRIPTIONAL REPRESSOR OF EMRAB OPERON"/>
    <property type="match status" value="1"/>
</dbReference>
<dbReference type="eggNOG" id="COG1846">
    <property type="taxonomic scope" value="Bacteria"/>
</dbReference>
<gene>
    <name evidence="5" type="ORF">CTER_0291</name>
</gene>
<dbReference type="EMBL" id="AORV01000015">
    <property type="protein sequence ID" value="EMS73781.1"/>
    <property type="molecule type" value="Genomic_DNA"/>
</dbReference>
<sequence>MFELIELLTQVNARILRALSPLVKSSDISVTELIILWKINKNGPCKITDLSLKTGVPASTLTSLFDRLETKDFLTRIHDKKDRRCILIQGTPKLKDMIVSLVEKADGELTTLLDTLPPEFLKHFLEDLQTLQKHLIKETDN</sequence>
<evidence type="ECO:0000256" key="1">
    <source>
        <dbReference type="ARBA" id="ARBA00023015"/>
    </source>
</evidence>
<dbReference type="PATRIC" id="fig|1195236.3.peg.599"/>
<dbReference type="STRING" id="1195236.CTER_0291"/>
<name>S0FTX7_RUMCE</name>
<reference evidence="5 6" key="1">
    <citation type="journal article" date="2013" name="Genome Announc.">
        <title>Draft Genome Sequence of the Cellulolytic, Mesophilic, Anaerobic Bacterium Clostridium termitidis Strain CT1112 (DSM 5398).</title>
        <authorList>
            <person name="Lal S."/>
            <person name="Ramachandran U."/>
            <person name="Zhang X."/>
            <person name="Munir R."/>
            <person name="Sparling R."/>
            <person name="Levin D.B."/>
        </authorList>
    </citation>
    <scope>NUCLEOTIDE SEQUENCE [LARGE SCALE GENOMIC DNA]</scope>
    <source>
        <strain evidence="5 6">CT1112</strain>
    </source>
</reference>
<dbReference type="PROSITE" id="PS50995">
    <property type="entry name" value="HTH_MARR_2"/>
    <property type="match status" value="1"/>
</dbReference>